<feature type="compositionally biased region" description="Basic and acidic residues" evidence="1">
    <location>
        <begin position="44"/>
        <end position="56"/>
    </location>
</feature>
<evidence type="ECO:0000313" key="5">
    <source>
        <dbReference type="Proteomes" id="UP000199140"/>
    </source>
</evidence>
<evidence type="ECO:0000256" key="1">
    <source>
        <dbReference type="SAM" id="MobiDB-lite"/>
    </source>
</evidence>
<protein>
    <submittedName>
        <fullName evidence="3">Uncharacterized protein</fullName>
    </submittedName>
</protein>
<dbReference type="EMBL" id="CP015367">
    <property type="protein sequence ID" value="APT31952.1"/>
    <property type="molecule type" value="Genomic_DNA"/>
</dbReference>
<dbReference type="KEGG" id="mphy:MCBMB27_02661"/>
<accession>A0AAE8HSH0</accession>
<dbReference type="Proteomes" id="UP000199140">
    <property type="component" value="Unassembled WGS sequence"/>
</dbReference>
<gene>
    <name evidence="2" type="ORF">MCBMB27_02661</name>
    <name evidence="3" type="ORF">SAMN05192567_1126</name>
</gene>
<sequence>MKRDEQIELMQSAEARTTGYLRAWMKDASVKAALRRTPRPAVSNDDHSENRSRRFG</sequence>
<name>A0AAE8HSH0_9HYPH</name>
<dbReference type="AlphaFoldDB" id="A0AAE8HSH0"/>
<organism evidence="3 5">
    <name type="scientific">Methylobacterium phyllosphaerae</name>
    <dbReference type="NCBI Taxonomy" id="418223"/>
    <lineage>
        <taxon>Bacteria</taxon>
        <taxon>Pseudomonadati</taxon>
        <taxon>Pseudomonadota</taxon>
        <taxon>Alphaproteobacteria</taxon>
        <taxon>Hyphomicrobiales</taxon>
        <taxon>Methylobacteriaceae</taxon>
        <taxon>Methylobacterium</taxon>
    </lineage>
</organism>
<evidence type="ECO:0000313" key="4">
    <source>
        <dbReference type="Proteomes" id="UP000185487"/>
    </source>
</evidence>
<reference evidence="2 4" key="1">
    <citation type="submission" date="2016-04" db="EMBL/GenBank/DDBJ databases">
        <title>Complete genome sequencing and analysis of CBMB27, Methylobacterium phyllosphaerae isolated from leaf tissues of rice (Oryza sativa L.).</title>
        <authorList>
            <person name="Lee Y."/>
            <person name="Hwangbo K."/>
            <person name="Chung H."/>
            <person name="Yoo J."/>
            <person name="Kim K.Y."/>
            <person name="Sa T.M."/>
            <person name="Um Y."/>
            <person name="Madhaiyan M."/>
        </authorList>
    </citation>
    <scope>NUCLEOTIDE SEQUENCE [LARGE SCALE GENOMIC DNA]</scope>
    <source>
        <strain evidence="2 4">CBMB27</strain>
    </source>
</reference>
<feature type="region of interest" description="Disordered" evidence="1">
    <location>
        <begin position="33"/>
        <end position="56"/>
    </location>
</feature>
<dbReference type="RefSeq" id="WP_167380417.1">
    <property type="nucleotide sequence ID" value="NZ_CP015367.1"/>
</dbReference>
<evidence type="ECO:0000313" key="3">
    <source>
        <dbReference type="EMBL" id="SFH01005.1"/>
    </source>
</evidence>
<dbReference type="Proteomes" id="UP000185487">
    <property type="component" value="Chromosome"/>
</dbReference>
<proteinExistence type="predicted"/>
<reference evidence="3 5" key="2">
    <citation type="submission" date="2016-10" db="EMBL/GenBank/DDBJ databases">
        <authorList>
            <person name="Varghese N."/>
            <person name="Submissions S."/>
        </authorList>
    </citation>
    <scope>NUCLEOTIDE SEQUENCE [LARGE SCALE GENOMIC DNA]</scope>
    <source>
        <strain evidence="3 5">CBMB27</strain>
    </source>
</reference>
<keyword evidence="4" id="KW-1185">Reference proteome</keyword>
<dbReference type="EMBL" id="FOPK01000012">
    <property type="protein sequence ID" value="SFH01005.1"/>
    <property type="molecule type" value="Genomic_DNA"/>
</dbReference>
<evidence type="ECO:0000313" key="2">
    <source>
        <dbReference type="EMBL" id="APT31952.1"/>
    </source>
</evidence>